<feature type="non-terminal residue" evidence="2">
    <location>
        <position position="257"/>
    </location>
</feature>
<feature type="compositionally biased region" description="Low complexity" evidence="1">
    <location>
        <begin position="230"/>
        <end position="257"/>
    </location>
</feature>
<feature type="compositionally biased region" description="Basic and acidic residues" evidence="1">
    <location>
        <begin position="97"/>
        <end position="113"/>
    </location>
</feature>
<name>A0A6J4QB93_9BACT</name>
<feature type="compositionally biased region" description="Basic residues" evidence="1">
    <location>
        <begin position="166"/>
        <end position="175"/>
    </location>
</feature>
<feature type="compositionally biased region" description="Basic and acidic residues" evidence="1">
    <location>
        <begin position="193"/>
        <end position="204"/>
    </location>
</feature>
<protein>
    <submittedName>
        <fullName evidence="2">ABC-type antimicrobial peptide transport system, ATPase component</fullName>
    </submittedName>
</protein>
<feature type="compositionally biased region" description="Basic and acidic residues" evidence="1">
    <location>
        <begin position="35"/>
        <end position="73"/>
    </location>
</feature>
<proteinExistence type="predicted"/>
<dbReference type="EMBL" id="CADCUQ010000833">
    <property type="protein sequence ID" value="CAA9433004.1"/>
    <property type="molecule type" value="Genomic_DNA"/>
</dbReference>
<accession>A0A6J4QB93</accession>
<feature type="non-terminal residue" evidence="2">
    <location>
        <position position="1"/>
    </location>
</feature>
<feature type="region of interest" description="Disordered" evidence="1">
    <location>
        <begin position="1"/>
        <end position="257"/>
    </location>
</feature>
<evidence type="ECO:0000313" key="2">
    <source>
        <dbReference type="EMBL" id="CAA9433004.1"/>
    </source>
</evidence>
<evidence type="ECO:0000256" key="1">
    <source>
        <dbReference type="SAM" id="MobiDB-lite"/>
    </source>
</evidence>
<organism evidence="2">
    <name type="scientific">uncultured Phycisphaerae bacterium</name>
    <dbReference type="NCBI Taxonomy" id="904963"/>
    <lineage>
        <taxon>Bacteria</taxon>
        <taxon>Pseudomonadati</taxon>
        <taxon>Planctomycetota</taxon>
        <taxon>Phycisphaerae</taxon>
        <taxon>environmental samples</taxon>
    </lineage>
</organism>
<reference evidence="2" key="1">
    <citation type="submission" date="2020-02" db="EMBL/GenBank/DDBJ databases">
        <authorList>
            <person name="Meier V. D."/>
        </authorList>
    </citation>
    <scope>NUCLEOTIDE SEQUENCE</scope>
    <source>
        <strain evidence="2">AVDCRST_MAG64</strain>
    </source>
</reference>
<sequence>GPHPPQGHPQDLPRRRDRRARAQGHLAGRGPRRARGADGGERVGQEHADEHPRVPRPPDQRRVLARRAGDQRHVQGPARDGPQPQDRLRVPELQPARPHDRARQRRDAAGLHDRRLRARGQAPRGRAARARRPRRPDGPPPVAALRRPAAARRDRPGADQPPAAAVRRRAHRQPRQPHERGDPPDVQGAQRAGGDHDHPRDPRRPRSRHGQAVDPHQGRADRVRHLRGPEGAAQRRGRVAAEAAEPAAADGSRGPGM</sequence>
<dbReference type="AlphaFoldDB" id="A0A6J4QB93"/>
<gene>
    <name evidence="2" type="ORF">AVDCRST_MAG64-3627</name>
</gene>